<dbReference type="EMBL" id="VSRR010001676">
    <property type="protein sequence ID" value="MPC26966.1"/>
    <property type="molecule type" value="Genomic_DNA"/>
</dbReference>
<dbReference type="AlphaFoldDB" id="A0A5B7E193"/>
<sequence>MVTDFHRTPLHCVERKGKETLRHSCIHLTFFTLVWRSCTNSLRRLCSVCSSLATVSSSPLRSCRACSLRSWTTVSSANLAVWVRREISVEASFMWPSWSDTLDTALKRATSSFSVSTCNHIPHQLLFLLSASFMVWVRDFILASCWVSRRRPSFSSFSLSSMRVLRSVCLVSRVVHRWTRFFTSDRILEMYRRATVNSSSTLPSTSPRF</sequence>
<dbReference type="Proteomes" id="UP000324222">
    <property type="component" value="Unassembled WGS sequence"/>
</dbReference>
<accession>A0A5B7E193</accession>
<reference evidence="1 2" key="1">
    <citation type="submission" date="2019-05" db="EMBL/GenBank/DDBJ databases">
        <title>Another draft genome of Portunus trituberculatus and its Hox gene families provides insights of decapod evolution.</title>
        <authorList>
            <person name="Jeong J.-H."/>
            <person name="Song I."/>
            <person name="Kim S."/>
            <person name="Choi T."/>
            <person name="Kim D."/>
            <person name="Ryu S."/>
            <person name="Kim W."/>
        </authorList>
    </citation>
    <scope>NUCLEOTIDE SEQUENCE [LARGE SCALE GENOMIC DNA]</scope>
    <source>
        <tissue evidence="1">Muscle</tissue>
    </source>
</reference>
<name>A0A5B7E193_PORTR</name>
<keyword evidence="2" id="KW-1185">Reference proteome</keyword>
<organism evidence="1 2">
    <name type="scientific">Portunus trituberculatus</name>
    <name type="common">Swimming crab</name>
    <name type="synonym">Neptunus trituberculatus</name>
    <dbReference type="NCBI Taxonomy" id="210409"/>
    <lineage>
        <taxon>Eukaryota</taxon>
        <taxon>Metazoa</taxon>
        <taxon>Ecdysozoa</taxon>
        <taxon>Arthropoda</taxon>
        <taxon>Crustacea</taxon>
        <taxon>Multicrustacea</taxon>
        <taxon>Malacostraca</taxon>
        <taxon>Eumalacostraca</taxon>
        <taxon>Eucarida</taxon>
        <taxon>Decapoda</taxon>
        <taxon>Pleocyemata</taxon>
        <taxon>Brachyura</taxon>
        <taxon>Eubrachyura</taxon>
        <taxon>Portunoidea</taxon>
        <taxon>Portunidae</taxon>
        <taxon>Portuninae</taxon>
        <taxon>Portunus</taxon>
    </lineage>
</organism>
<evidence type="ECO:0000313" key="1">
    <source>
        <dbReference type="EMBL" id="MPC26966.1"/>
    </source>
</evidence>
<evidence type="ECO:0000313" key="2">
    <source>
        <dbReference type="Proteomes" id="UP000324222"/>
    </source>
</evidence>
<proteinExistence type="predicted"/>
<protein>
    <submittedName>
        <fullName evidence="1">Uncharacterized protein</fullName>
    </submittedName>
</protein>
<gene>
    <name evidence="1" type="ORF">E2C01_020117</name>
</gene>
<comment type="caution">
    <text evidence="1">The sequence shown here is derived from an EMBL/GenBank/DDBJ whole genome shotgun (WGS) entry which is preliminary data.</text>
</comment>